<keyword evidence="1" id="KW-0732">Signal</keyword>
<name>A0ABP7P0M3_9SPHI</name>
<feature type="chain" id="PRO_5047204841" evidence="1">
    <location>
        <begin position="28"/>
        <end position="248"/>
    </location>
</feature>
<accession>A0ABP7P0M3</accession>
<evidence type="ECO:0000256" key="1">
    <source>
        <dbReference type="SAM" id="SignalP"/>
    </source>
</evidence>
<reference evidence="3" key="1">
    <citation type="journal article" date="2019" name="Int. J. Syst. Evol. Microbiol.">
        <title>The Global Catalogue of Microorganisms (GCM) 10K type strain sequencing project: providing services to taxonomists for standard genome sequencing and annotation.</title>
        <authorList>
            <consortium name="The Broad Institute Genomics Platform"/>
            <consortium name="The Broad Institute Genome Sequencing Center for Infectious Disease"/>
            <person name="Wu L."/>
            <person name="Ma J."/>
        </authorList>
    </citation>
    <scope>NUCLEOTIDE SEQUENCE [LARGE SCALE GENOMIC DNA]</scope>
    <source>
        <strain evidence="3">JCM 16601</strain>
    </source>
</reference>
<evidence type="ECO:0000313" key="2">
    <source>
        <dbReference type="EMBL" id="GAA3957244.1"/>
    </source>
</evidence>
<feature type="signal peptide" evidence="1">
    <location>
        <begin position="1"/>
        <end position="27"/>
    </location>
</feature>
<dbReference type="Proteomes" id="UP001500742">
    <property type="component" value="Unassembled WGS sequence"/>
</dbReference>
<sequence length="248" mass="27800">MYHNFMMKPIYLIALLALFSAACTNKAKSSHKNVSGHDTSVKKAEMVLLNKPTLKIKPDTLIIDTTKKLLSYSANELFSDTVFKDHFSIALYGESISKGGIIIAIELFSDTVFKDHFSIALYGESISKGGIIIAIHDHNNKQIYKEESWSTDLLGDSELSNNKQIEDSIKVRMAHFFDKSNFFKPAIAKDEKIEDSFDDPDATDKQNWADIKADPTAISFSYNIGYETTLGIAFSKKTNKMVTIFAQD</sequence>
<evidence type="ECO:0000313" key="3">
    <source>
        <dbReference type="Proteomes" id="UP001500742"/>
    </source>
</evidence>
<protein>
    <submittedName>
        <fullName evidence="2">Uncharacterized protein</fullName>
    </submittedName>
</protein>
<organism evidence="2 3">
    <name type="scientific">Mucilaginibacter dorajii</name>
    <dbReference type="NCBI Taxonomy" id="692994"/>
    <lineage>
        <taxon>Bacteria</taxon>
        <taxon>Pseudomonadati</taxon>
        <taxon>Bacteroidota</taxon>
        <taxon>Sphingobacteriia</taxon>
        <taxon>Sphingobacteriales</taxon>
        <taxon>Sphingobacteriaceae</taxon>
        <taxon>Mucilaginibacter</taxon>
    </lineage>
</organism>
<keyword evidence="3" id="KW-1185">Reference proteome</keyword>
<dbReference type="EMBL" id="BAAAZC010000002">
    <property type="protein sequence ID" value="GAA3957244.1"/>
    <property type="molecule type" value="Genomic_DNA"/>
</dbReference>
<gene>
    <name evidence="2" type="ORF">GCM10022210_00440</name>
</gene>
<proteinExistence type="predicted"/>
<comment type="caution">
    <text evidence="2">The sequence shown here is derived from an EMBL/GenBank/DDBJ whole genome shotgun (WGS) entry which is preliminary data.</text>
</comment>